<keyword evidence="4" id="KW-1185">Reference proteome</keyword>
<dbReference type="OrthoDB" id="30554at2759"/>
<feature type="chain" id="PRO_5003973449" evidence="2">
    <location>
        <begin position="17"/>
        <end position="253"/>
    </location>
</feature>
<name>L7FK07_ENTIV</name>
<dbReference type="Proteomes" id="UP000014680">
    <property type="component" value="Unassembled WGS sequence"/>
</dbReference>
<keyword evidence="1" id="KW-0175">Coiled coil</keyword>
<protein>
    <submittedName>
        <fullName evidence="3">Uncharacterized protein</fullName>
    </submittedName>
</protein>
<dbReference type="EMBL" id="KB207106">
    <property type="protein sequence ID" value="ELP84890.1"/>
    <property type="molecule type" value="Genomic_DNA"/>
</dbReference>
<feature type="signal peptide" evidence="2">
    <location>
        <begin position="1"/>
        <end position="16"/>
    </location>
</feature>
<dbReference type="PROSITE" id="PS51257">
    <property type="entry name" value="PROKAR_LIPOPROTEIN"/>
    <property type="match status" value="1"/>
</dbReference>
<organism evidence="3 4">
    <name type="scientific">Entamoeba invadens IP1</name>
    <dbReference type="NCBI Taxonomy" id="370355"/>
    <lineage>
        <taxon>Eukaryota</taxon>
        <taxon>Amoebozoa</taxon>
        <taxon>Evosea</taxon>
        <taxon>Archamoebae</taxon>
        <taxon>Mastigamoebida</taxon>
        <taxon>Entamoebidae</taxon>
        <taxon>Entamoeba</taxon>
    </lineage>
</organism>
<feature type="coiled-coil region" evidence="1">
    <location>
        <begin position="92"/>
        <end position="244"/>
    </location>
</feature>
<reference evidence="3 4" key="1">
    <citation type="submission" date="2012-10" db="EMBL/GenBank/DDBJ databases">
        <authorList>
            <person name="Zafar N."/>
            <person name="Inman J."/>
            <person name="Hall N."/>
            <person name="Lorenzi H."/>
            <person name="Caler E."/>
        </authorList>
    </citation>
    <scope>NUCLEOTIDE SEQUENCE [LARGE SCALE GENOMIC DNA]</scope>
    <source>
        <strain evidence="3 4">IP1</strain>
    </source>
</reference>
<dbReference type="AlphaFoldDB" id="L7FK07"/>
<evidence type="ECO:0000256" key="1">
    <source>
        <dbReference type="SAM" id="Coils"/>
    </source>
</evidence>
<accession>L7FK07</accession>
<sequence length="253" mass="30967">MKIVFLLLVILSFGCAQQYEIIHKKRELTEGQRIALRNRMFVINYYKNLAKQQQQKRKIIKYDAPSYEQIAEQQRKELSDVYNSILKKKLRERAKQEVLRELQAKRRREEEDVYEKIKEEERQKLMKAETKRLLQIREAQKRVEEEQKKKEEYAKHLELQRKKSFEIEKKKLLALRKREYENAKLTAEKRRIAELKETLARQELDRIQWRKKLAKMNKEKLLKLKNEANEKKKTQNELTEQFKKFNQMLSTDL</sequence>
<evidence type="ECO:0000313" key="4">
    <source>
        <dbReference type="Proteomes" id="UP000014680"/>
    </source>
</evidence>
<keyword evidence="2" id="KW-0732">Signal</keyword>
<dbReference type="RefSeq" id="XP_004184236.1">
    <property type="nucleotide sequence ID" value="XM_004184188.1"/>
</dbReference>
<dbReference type="GeneID" id="14883867"/>
<dbReference type="VEuPathDB" id="AmoebaDB:EIN_284760"/>
<proteinExistence type="predicted"/>
<dbReference type="KEGG" id="eiv:EIN_284760"/>
<gene>
    <name evidence="3" type="ORF">EIN_284760</name>
</gene>
<dbReference type="OMA" id="MILHRNF"/>
<evidence type="ECO:0000256" key="2">
    <source>
        <dbReference type="SAM" id="SignalP"/>
    </source>
</evidence>
<evidence type="ECO:0000313" key="3">
    <source>
        <dbReference type="EMBL" id="ELP84890.1"/>
    </source>
</evidence>